<evidence type="ECO:0000259" key="1">
    <source>
        <dbReference type="SMART" id="SM01008"/>
    </source>
</evidence>
<dbReference type="GO" id="GO:0016491">
    <property type="term" value="F:oxidoreductase activity"/>
    <property type="evidence" value="ECO:0007669"/>
    <property type="project" value="InterPro"/>
</dbReference>
<dbReference type="GO" id="GO:0005506">
    <property type="term" value="F:iron ion binding"/>
    <property type="evidence" value="ECO:0007669"/>
    <property type="project" value="InterPro"/>
</dbReference>
<dbReference type="KEGG" id="maqu:Maq22A_1p37410"/>
<dbReference type="EMBL" id="AP014705">
    <property type="protein sequence ID" value="BAQ49663.1"/>
    <property type="molecule type" value="Genomic_DNA"/>
</dbReference>
<dbReference type="SUPFAM" id="SSF56003">
    <property type="entry name" value="Molybdenum cofactor-binding domain"/>
    <property type="match status" value="1"/>
</dbReference>
<gene>
    <name evidence="2" type="primary">coxL</name>
    <name evidence="2" type="ORF">Maq22A_1p37410</name>
</gene>
<reference evidence="2 3" key="1">
    <citation type="journal article" date="2015" name="Genome Announc.">
        <title>Complete Genome Sequence of Methylobacterium aquaticum Strain 22A, Isolated from Racomitrium japonicum Moss.</title>
        <authorList>
            <person name="Tani A."/>
            <person name="Ogura Y."/>
            <person name="Hayashi T."/>
            <person name="Kimbara K."/>
        </authorList>
    </citation>
    <scope>NUCLEOTIDE SEQUENCE [LARGE SCALE GENOMIC DNA]</scope>
    <source>
        <strain evidence="2 3">MA-22A</strain>
        <plasmid evidence="3">Plasmid pMaq22A_1p DNA</plasmid>
    </source>
</reference>
<dbReference type="PANTHER" id="PTHR11908:SF153">
    <property type="entry name" value="DEHYDROGENASE"/>
    <property type="match status" value="1"/>
</dbReference>
<evidence type="ECO:0000313" key="2">
    <source>
        <dbReference type="EMBL" id="BAQ49663.1"/>
    </source>
</evidence>
<dbReference type="InterPro" id="IPR008274">
    <property type="entry name" value="AldOxase/xan_DH_MoCoBD1"/>
</dbReference>
<reference evidence="3" key="2">
    <citation type="submission" date="2015-01" db="EMBL/GenBank/DDBJ databases">
        <title>Complete genome sequence of Methylobacterium aquaticum strain 22A.</title>
        <authorList>
            <person name="Tani A."/>
            <person name="Ogura Y."/>
            <person name="Hayashi T."/>
        </authorList>
    </citation>
    <scope>NUCLEOTIDE SEQUENCE [LARGE SCALE GENOMIC DNA]</scope>
    <source>
        <strain evidence="3">MA-22A</strain>
        <plasmid evidence="3">Plasmid pMaq22A_1p DNA</plasmid>
    </source>
</reference>
<dbReference type="InterPro" id="IPR037165">
    <property type="entry name" value="AldOxase/xan_DH_Mopterin-bd_sf"/>
</dbReference>
<feature type="domain" description="Aldehyde oxidase/xanthine dehydrogenase a/b hammerhead" evidence="1">
    <location>
        <begin position="22"/>
        <end position="136"/>
    </location>
</feature>
<dbReference type="InterPro" id="IPR000674">
    <property type="entry name" value="Ald_Oxase/Xan_DH_a/b"/>
</dbReference>
<dbReference type="InterPro" id="IPR046867">
    <property type="entry name" value="AldOxase/xan_DH_MoCoBD2"/>
</dbReference>
<dbReference type="InterPro" id="IPR036856">
    <property type="entry name" value="Ald_Oxase/Xan_DH_a/b_sf"/>
</dbReference>
<dbReference type="Proteomes" id="UP000061432">
    <property type="component" value="Plasmid pMaq22A_1p"/>
</dbReference>
<evidence type="ECO:0000313" key="3">
    <source>
        <dbReference type="Proteomes" id="UP000061432"/>
    </source>
</evidence>
<dbReference type="Pfam" id="PF01315">
    <property type="entry name" value="Ald_Xan_dh_C"/>
    <property type="match status" value="1"/>
</dbReference>
<dbReference type="RefSeq" id="WP_060850679.1">
    <property type="nucleotide sequence ID" value="NZ_AP014705.1"/>
</dbReference>
<name>A0A0C6FMT5_9HYPH</name>
<dbReference type="Gene3D" id="3.90.1170.50">
    <property type="entry name" value="Aldehyde oxidase/xanthine dehydrogenase, a/b hammerhead"/>
    <property type="match status" value="1"/>
</dbReference>
<dbReference type="Pfam" id="PF20256">
    <property type="entry name" value="MoCoBD_2"/>
    <property type="match status" value="1"/>
</dbReference>
<proteinExistence type="predicted"/>
<geneLocation type="plasmid" evidence="3">
    <name>pMaq22A_1p DNA</name>
</geneLocation>
<keyword evidence="2" id="KW-0614">Plasmid</keyword>
<dbReference type="SMART" id="SM01008">
    <property type="entry name" value="Ald_Xan_dh_C"/>
    <property type="match status" value="1"/>
</dbReference>
<dbReference type="OrthoDB" id="8428274at2"/>
<protein>
    <submittedName>
        <fullName evidence="2">Aldehyde oxidase</fullName>
    </submittedName>
</protein>
<accession>A0A0C6FMT5</accession>
<sequence length="745" mass="79599">MATPSHYVGTARSRLDGPAKVTGAAKYAAEFTAPDLAHGVVVSSAIAKGRITAIDTTAAEAVPGVIKVFTHENRPRTAWLDYNYRDQVAPPGSPFRALNGPEIVYGGQPVALVVAESFELARHGASLVKVTYAEEVPNTDLAKNRDAAYVPPKKRSGIKPPPDPRGDAAGAYDAAPIQLRHEYKQAIEHHNPMEPHASTVVYEGKGKLTIHDKIQGVNNTQGYVCSVFDLKPDDVRVITPYVGGGFGSGLRPQYQLYLAVSAALDLERSVRVVLTRDQMFTFGYRPETYQTVALGADKDGRLQALTHDAVAGTSTFEDYQEAVVNWSGLLYHCPNVTLDYKLAKIDTYTPSDMRAPGAVTGIFALESAMDELAYATGVDPLELRLRNYAERDEGEGKDFTSKALRAAYEQGAQRFGWSKRKAEPRSMRDGRELVGWGMATGVWEAMMMQSSASATLTPDGKLELACSTADLGTGTYTILAQIGADALGLDLDHVTTRLGDTALPEAPLAGGSWTAASSGAAVQAACRTVAEKLFGYARGMADSPLANADFAHVTFAGGEIRLQSDPARKVGIAAAMRAGGVERVEATETVKPSMLTNMRFSAYTHSAVFAEVKIDEDLGVVRVTRVVSAIAAGKILNLKTARSQILGGVVMGIGAALEEESMLDHTLGRIMNHNLGEYHVPVNADIHDIDVIFVDEHDDKVSPLGVKGLGEIGIVGAAAAVANAVFHATGKRIRELPITIDKIIA</sequence>
<dbReference type="Gene3D" id="3.30.365.10">
    <property type="entry name" value="Aldehyde oxidase/xanthine dehydrogenase, molybdopterin binding domain"/>
    <property type="match status" value="4"/>
</dbReference>
<dbReference type="AlphaFoldDB" id="A0A0C6FMT5"/>
<organism evidence="2 3">
    <name type="scientific">Methylobacterium aquaticum</name>
    <dbReference type="NCBI Taxonomy" id="270351"/>
    <lineage>
        <taxon>Bacteria</taxon>
        <taxon>Pseudomonadati</taxon>
        <taxon>Pseudomonadota</taxon>
        <taxon>Alphaproteobacteria</taxon>
        <taxon>Hyphomicrobiales</taxon>
        <taxon>Methylobacteriaceae</taxon>
        <taxon>Methylobacterium</taxon>
    </lineage>
</organism>
<dbReference type="PANTHER" id="PTHR11908">
    <property type="entry name" value="XANTHINE DEHYDROGENASE"/>
    <property type="match status" value="1"/>
</dbReference>
<dbReference type="SUPFAM" id="SSF54665">
    <property type="entry name" value="CO dehydrogenase molybdoprotein N-domain-like"/>
    <property type="match status" value="1"/>
</dbReference>
<dbReference type="PATRIC" id="fig|270351.10.peg.6753"/>
<dbReference type="Pfam" id="PF02738">
    <property type="entry name" value="MoCoBD_1"/>
    <property type="match status" value="1"/>
</dbReference>
<dbReference type="InterPro" id="IPR016208">
    <property type="entry name" value="Ald_Oxase/xanthine_DH-like"/>
</dbReference>